<dbReference type="GO" id="GO:0006606">
    <property type="term" value="P:protein import into nucleus"/>
    <property type="evidence" value="ECO:0007669"/>
    <property type="project" value="TreeGrafter"/>
</dbReference>
<dbReference type="GO" id="GO:0051082">
    <property type="term" value="F:unfolded protein binding"/>
    <property type="evidence" value="ECO:0007669"/>
    <property type="project" value="TreeGrafter"/>
</dbReference>
<dbReference type="InterPro" id="IPR011989">
    <property type="entry name" value="ARM-like"/>
</dbReference>
<accession>A0A9N9I5A0</accession>
<dbReference type="OrthoDB" id="288703at2759"/>
<dbReference type="InterPro" id="IPR052616">
    <property type="entry name" value="SYO1-like"/>
</dbReference>
<organism evidence="2 3">
    <name type="scientific">Acaulospora morrowiae</name>
    <dbReference type="NCBI Taxonomy" id="94023"/>
    <lineage>
        <taxon>Eukaryota</taxon>
        <taxon>Fungi</taxon>
        <taxon>Fungi incertae sedis</taxon>
        <taxon>Mucoromycota</taxon>
        <taxon>Glomeromycotina</taxon>
        <taxon>Glomeromycetes</taxon>
        <taxon>Diversisporales</taxon>
        <taxon>Acaulosporaceae</taxon>
        <taxon>Acaulospora</taxon>
    </lineage>
</organism>
<proteinExistence type="predicted"/>
<dbReference type="PANTHER" id="PTHR13347">
    <property type="entry name" value="HEAT REPEAT-CONTAINING PROTEIN 3"/>
    <property type="match status" value="1"/>
</dbReference>
<dbReference type="PANTHER" id="PTHR13347:SF1">
    <property type="entry name" value="HEAT REPEAT-CONTAINING PROTEIN 3"/>
    <property type="match status" value="1"/>
</dbReference>
<gene>
    <name evidence="2" type="ORF">AMORRO_LOCUS13420</name>
</gene>
<evidence type="ECO:0000313" key="3">
    <source>
        <dbReference type="Proteomes" id="UP000789342"/>
    </source>
</evidence>
<sequence length="200" mass="22833">YEAQQTWIRLFELFNKVSGISTKAGTGEYKQETKDEILETLIGCLWTLSRGLDGDVPLAANQIQELIDYYKLNVSESMCVKIIGTLGVIARRQNAIEDNRRIGSFLFEIIQNQLQAHPASLDCTVEALNAIYDIYADKDFDYDKPVFVQGSFLQLLESMVDAVYSMSIDQGMTHDLRNRVDEAYENLVEFIKYKKGELHN</sequence>
<dbReference type="AlphaFoldDB" id="A0A9N9I5A0"/>
<comment type="caution">
    <text evidence="2">The sequence shown here is derived from an EMBL/GenBank/DDBJ whole genome shotgun (WGS) entry which is preliminary data.</text>
</comment>
<feature type="non-terminal residue" evidence="2">
    <location>
        <position position="200"/>
    </location>
</feature>
<dbReference type="InterPro" id="IPR057990">
    <property type="entry name" value="TPR_SYO1"/>
</dbReference>
<feature type="domain" description="SYO1-like TPR repeats" evidence="1">
    <location>
        <begin position="5"/>
        <end position="196"/>
    </location>
</feature>
<evidence type="ECO:0000259" key="1">
    <source>
        <dbReference type="Pfam" id="PF25567"/>
    </source>
</evidence>
<dbReference type="Proteomes" id="UP000789342">
    <property type="component" value="Unassembled WGS sequence"/>
</dbReference>
<evidence type="ECO:0000313" key="2">
    <source>
        <dbReference type="EMBL" id="CAG8722294.1"/>
    </source>
</evidence>
<name>A0A9N9I5A0_9GLOM</name>
<dbReference type="Pfam" id="PF25567">
    <property type="entry name" value="TPR_SYO1"/>
    <property type="match status" value="1"/>
</dbReference>
<dbReference type="Gene3D" id="1.25.10.10">
    <property type="entry name" value="Leucine-rich Repeat Variant"/>
    <property type="match status" value="1"/>
</dbReference>
<dbReference type="EMBL" id="CAJVPV010022937">
    <property type="protein sequence ID" value="CAG8722294.1"/>
    <property type="molecule type" value="Genomic_DNA"/>
</dbReference>
<protein>
    <submittedName>
        <fullName evidence="2">13669_t:CDS:1</fullName>
    </submittedName>
</protein>
<dbReference type="GO" id="GO:0042273">
    <property type="term" value="P:ribosomal large subunit biogenesis"/>
    <property type="evidence" value="ECO:0007669"/>
    <property type="project" value="TreeGrafter"/>
</dbReference>
<keyword evidence="3" id="KW-1185">Reference proteome</keyword>
<reference evidence="2" key="1">
    <citation type="submission" date="2021-06" db="EMBL/GenBank/DDBJ databases">
        <authorList>
            <person name="Kallberg Y."/>
            <person name="Tangrot J."/>
            <person name="Rosling A."/>
        </authorList>
    </citation>
    <scope>NUCLEOTIDE SEQUENCE</scope>
    <source>
        <strain evidence="2">CL551</strain>
    </source>
</reference>